<protein>
    <submittedName>
        <fullName evidence="1">Uncharacterized protein</fullName>
    </submittedName>
</protein>
<proteinExistence type="predicted"/>
<organism evidence="1 2">
    <name type="scientific">Serratia marcescens</name>
    <dbReference type="NCBI Taxonomy" id="615"/>
    <lineage>
        <taxon>Bacteria</taxon>
        <taxon>Pseudomonadati</taxon>
        <taxon>Pseudomonadota</taxon>
        <taxon>Gammaproteobacteria</taxon>
        <taxon>Enterobacterales</taxon>
        <taxon>Yersiniaceae</taxon>
        <taxon>Serratia</taxon>
    </lineage>
</organism>
<dbReference type="AlphaFoldDB" id="A0AB33FW56"/>
<gene>
    <name evidence="1" type="ORF">DKC05_23185</name>
</gene>
<accession>A0AB33FW56</accession>
<sequence>MSGFQYWNSNGALMIDSNYKGTYYQDSMEYQNITDIGFYQIETTIGNSLDMGYVSNKFPESDSLMWFKPNNGAKMIFGDTDLMTVNAGRMARSRSDLPVESGYRDVFNSSGELVWSVVHAAKIPRIIGFYDIPVDFDLDSAAYSQYIGTDTWILASNAPGTISFDGGNTGYSGLFFRFINGALSCQWISQHQDSWLSTMKPYGLRIPIAKLSNLD</sequence>
<reference evidence="1 2" key="1">
    <citation type="submission" date="2018-05" db="EMBL/GenBank/DDBJ databases">
        <title>Klebsiella quasipneumonaiae provides a window into carbapenemase gene transfer, plasmid rearrangements and nosocomial acquisition from the hospital environment.</title>
        <authorList>
            <person name="Mathers A.J."/>
            <person name="Vegesana K."/>
            <person name="Stoesser N."/>
            <person name="Crook D."/>
            <person name="Vaughan A."/>
            <person name="Barry K."/>
            <person name="Parikh H."/>
            <person name="Sebra R."/>
            <person name="Kotay S."/>
            <person name="Walker A.S."/>
            <person name="Sheppard A.E."/>
        </authorList>
    </citation>
    <scope>NUCLEOTIDE SEQUENCE [LARGE SCALE GENOMIC DNA]</scope>
    <source>
        <strain evidence="1 2">CAV1761</strain>
    </source>
</reference>
<evidence type="ECO:0000313" key="2">
    <source>
        <dbReference type="Proteomes" id="UP000245399"/>
    </source>
</evidence>
<dbReference type="Proteomes" id="UP000245399">
    <property type="component" value="Chromosome"/>
</dbReference>
<dbReference type="EMBL" id="CP029449">
    <property type="protein sequence ID" value="AWL70346.1"/>
    <property type="molecule type" value="Genomic_DNA"/>
</dbReference>
<name>A0AB33FW56_SERMA</name>
<evidence type="ECO:0000313" key="1">
    <source>
        <dbReference type="EMBL" id="AWL70346.1"/>
    </source>
</evidence>